<protein>
    <recommendedName>
        <fullName evidence="4">DUF1109 domain-containing protein</fullName>
    </recommendedName>
</protein>
<dbReference type="RefSeq" id="WP_040272720.1">
    <property type="nucleotide sequence ID" value="NZ_JAJNCM010000031.1"/>
</dbReference>
<keyword evidence="1" id="KW-0472">Membrane</keyword>
<feature type="transmembrane region" description="Helical" evidence="1">
    <location>
        <begin position="59"/>
        <end position="82"/>
    </location>
</feature>
<evidence type="ECO:0008006" key="4">
    <source>
        <dbReference type="Google" id="ProtNLM"/>
    </source>
</evidence>
<feature type="transmembrane region" description="Helical" evidence="1">
    <location>
        <begin position="30"/>
        <end position="47"/>
    </location>
</feature>
<organism evidence="2 3">
    <name type="scientific">Rhodococcus ruber</name>
    <dbReference type="NCBI Taxonomy" id="1830"/>
    <lineage>
        <taxon>Bacteria</taxon>
        <taxon>Bacillati</taxon>
        <taxon>Actinomycetota</taxon>
        <taxon>Actinomycetes</taxon>
        <taxon>Mycobacteriales</taxon>
        <taxon>Nocardiaceae</taxon>
        <taxon>Rhodococcus</taxon>
    </lineage>
</organism>
<proteinExistence type="predicted"/>
<dbReference type="AlphaFoldDB" id="A0A098BN01"/>
<reference evidence="2 3" key="1">
    <citation type="journal article" date="2014" name="Genome Announc.">
        <title>Draft Genome Sequence of Propane- and Butane-Oxidizing Actinobacterium Rhodococcus ruber IEGM 231.</title>
        <authorList>
            <person name="Ivshina I.B."/>
            <person name="Kuyukina M.S."/>
            <person name="Krivoruchko A.V."/>
            <person name="Barbe V."/>
            <person name="Fischer C."/>
        </authorList>
    </citation>
    <scope>NUCLEOTIDE SEQUENCE [LARGE SCALE GENOMIC DNA]</scope>
</reference>
<evidence type="ECO:0000313" key="2">
    <source>
        <dbReference type="EMBL" id="CDZ89592.1"/>
    </source>
</evidence>
<feature type="transmembrane region" description="Helical" evidence="1">
    <location>
        <begin position="94"/>
        <end position="115"/>
    </location>
</feature>
<sequence length="214" mass="23301">MNGDDALPPPPQPLVLRDPVGRPARPPGPIVAQLSVLLCIAIVFALLDWWPGQGRTVDAFTNTVVVLVFGVLLVVVALVWAVKSLYVIGRDRRWSWWIAPAPIAVVVALAAVLLVPSPSFESSRSDFDLAVRTVLSSPEPAVFDVRVGPYTMSRIERHDTGAVYFYDSDQAFLTTSGGWVYSPAGPPSGRSGIERVESTHLDGSWYEFTAVWVT</sequence>
<evidence type="ECO:0000313" key="3">
    <source>
        <dbReference type="Proteomes" id="UP000042997"/>
    </source>
</evidence>
<keyword evidence="1" id="KW-1133">Transmembrane helix</keyword>
<keyword evidence="1" id="KW-0812">Transmembrane</keyword>
<accession>A0A098BN01</accession>
<dbReference type="EMBL" id="CCSD01000061">
    <property type="protein sequence ID" value="CDZ89592.1"/>
    <property type="molecule type" value="Genomic_DNA"/>
</dbReference>
<dbReference type="Proteomes" id="UP000042997">
    <property type="component" value="Unassembled WGS sequence"/>
</dbReference>
<name>A0A098BN01_9NOCA</name>
<evidence type="ECO:0000256" key="1">
    <source>
        <dbReference type="SAM" id="Phobius"/>
    </source>
</evidence>
<gene>
    <name evidence="2" type="ORF">RHRU231_50014</name>
</gene>